<name>A0ACB9LWF2_BAUVA</name>
<gene>
    <name evidence="1" type="ORF">L6164_024160</name>
</gene>
<sequence>MHESLVDWARPLLAQALEDGDFDNLVDPRLQKNYRDEEMARMIACAAACVRHSARLRPRMSQIVGALEGLVSLSNLVGDIKRGHTTLYSWSGSSNYDAKRYQEDIRNFNLALSSQNYNFGGNSESTSAYGLSPSDSSCEFLGTK</sequence>
<proteinExistence type="predicted"/>
<accession>A0ACB9LWF2</accession>
<dbReference type="Proteomes" id="UP000828941">
    <property type="component" value="Chromosome 10"/>
</dbReference>
<keyword evidence="2" id="KW-1185">Reference proteome</keyword>
<dbReference type="EMBL" id="CM039435">
    <property type="protein sequence ID" value="KAI4316154.1"/>
    <property type="molecule type" value="Genomic_DNA"/>
</dbReference>
<reference evidence="1 2" key="1">
    <citation type="journal article" date="2022" name="DNA Res.">
        <title>Chromosomal-level genome assembly of the orchid tree Bauhinia variegata (Leguminosae; Cercidoideae) supports the allotetraploid origin hypothesis of Bauhinia.</title>
        <authorList>
            <person name="Zhong Y."/>
            <person name="Chen Y."/>
            <person name="Zheng D."/>
            <person name="Pang J."/>
            <person name="Liu Y."/>
            <person name="Luo S."/>
            <person name="Meng S."/>
            <person name="Qian L."/>
            <person name="Wei D."/>
            <person name="Dai S."/>
            <person name="Zhou R."/>
        </authorList>
    </citation>
    <scope>NUCLEOTIDE SEQUENCE [LARGE SCALE GENOMIC DNA]</scope>
    <source>
        <strain evidence="1">BV-YZ2020</strain>
    </source>
</reference>
<comment type="caution">
    <text evidence="1">The sequence shown here is derived from an EMBL/GenBank/DDBJ whole genome shotgun (WGS) entry which is preliminary data.</text>
</comment>
<evidence type="ECO:0000313" key="1">
    <source>
        <dbReference type="EMBL" id="KAI4316154.1"/>
    </source>
</evidence>
<organism evidence="1 2">
    <name type="scientific">Bauhinia variegata</name>
    <name type="common">Purple orchid tree</name>
    <name type="synonym">Phanera variegata</name>
    <dbReference type="NCBI Taxonomy" id="167791"/>
    <lineage>
        <taxon>Eukaryota</taxon>
        <taxon>Viridiplantae</taxon>
        <taxon>Streptophyta</taxon>
        <taxon>Embryophyta</taxon>
        <taxon>Tracheophyta</taxon>
        <taxon>Spermatophyta</taxon>
        <taxon>Magnoliopsida</taxon>
        <taxon>eudicotyledons</taxon>
        <taxon>Gunneridae</taxon>
        <taxon>Pentapetalae</taxon>
        <taxon>rosids</taxon>
        <taxon>fabids</taxon>
        <taxon>Fabales</taxon>
        <taxon>Fabaceae</taxon>
        <taxon>Cercidoideae</taxon>
        <taxon>Cercideae</taxon>
        <taxon>Bauhiniinae</taxon>
        <taxon>Bauhinia</taxon>
    </lineage>
</organism>
<evidence type="ECO:0000313" key="2">
    <source>
        <dbReference type="Proteomes" id="UP000828941"/>
    </source>
</evidence>
<protein>
    <submittedName>
        <fullName evidence="1">Uncharacterized protein</fullName>
    </submittedName>
</protein>